<keyword evidence="2" id="KW-1185">Reference proteome</keyword>
<evidence type="ECO:0000313" key="2">
    <source>
        <dbReference type="Proteomes" id="UP001239111"/>
    </source>
</evidence>
<protein>
    <submittedName>
        <fullName evidence="1">Uncharacterized protein</fullName>
    </submittedName>
</protein>
<proteinExistence type="predicted"/>
<reference evidence="1" key="1">
    <citation type="submission" date="2023-04" db="EMBL/GenBank/DDBJ databases">
        <title>A chromosome-level genome assembly of the parasitoid wasp Eretmocerus hayati.</title>
        <authorList>
            <person name="Zhong Y."/>
            <person name="Liu S."/>
            <person name="Liu Y."/>
        </authorList>
    </citation>
    <scope>NUCLEOTIDE SEQUENCE</scope>
    <source>
        <strain evidence="1">ZJU_SS_LIU_2023</strain>
    </source>
</reference>
<gene>
    <name evidence="1" type="ORF">QAD02_011325</name>
</gene>
<name>A0ACC2NWT4_9HYME</name>
<evidence type="ECO:0000313" key="1">
    <source>
        <dbReference type="EMBL" id="KAJ8675539.1"/>
    </source>
</evidence>
<accession>A0ACC2NWT4</accession>
<dbReference type="EMBL" id="CM056742">
    <property type="protein sequence ID" value="KAJ8675539.1"/>
    <property type="molecule type" value="Genomic_DNA"/>
</dbReference>
<comment type="caution">
    <text evidence="1">The sequence shown here is derived from an EMBL/GenBank/DDBJ whole genome shotgun (WGS) entry which is preliminary data.</text>
</comment>
<dbReference type="Proteomes" id="UP001239111">
    <property type="component" value="Chromosome 2"/>
</dbReference>
<organism evidence="1 2">
    <name type="scientific">Eretmocerus hayati</name>
    <dbReference type="NCBI Taxonomy" id="131215"/>
    <lineage>
        <taxon>Eukaryota</taxon>
        <taxon>Metazoa</taxon>
        <taxon>Ecdysozoa</taxon>
        <taxon>Arthropoda</taxon>
        <taxon>Hexapoda</taxon>
        <taxon>Insecta</taxon>
        <taxon>Pterygota</taxon>
        <taxon>Neoptera</taxon>
        <taxon>Endopterygota</taxon>
        <taxon>Hymenoptera</taxon>
        <taxon>Apocrita</taxon>
        <taxon>Proctotrupomorpha</taxon>
        <taxon>Chalcidoidea</taxon>
        <taxon>Aphelinidae</taxon>
        <taxon>Aphelininae</taxon>
        <taxon>Eretmocerus</taxon>
    </lineage>
</organism>
<sequence length="458" mass="51553">MPHQVSVTLSVCPKLPYRTSLQTLRSRIGRGSSIKILVQPAAFLRFRYETETPKTFSRIHGKDPSGRPQGVPKVQLIGCDDYERAEIRCTLHSTGVAGAVGEEYRYPHPNQLIKKVDQAIEVEPITINVLRSNDFIGEFDGMSIIRIHVVDVMKRLLGKMKGEITEQKNWNEAVRNSMGDEEREINELETEAKEVKKSIDMHRVVLGFQGFYRGPGDQLYPITERVYSDPIKNSNSTSTARLQIHRIVQHPFGSCRGNEEIWLFVEQLNTKNTKVIFCELDIEGNETWTKTVPISGASNKYVLILSTPPYHDLNITQPKKVFIYLERLTDGSVSEMKPFVYNPSSERLSQIRDRLETPNQNIHLGLNGTRQVPNSLTLSEIPGESSIVNMSLPRGSCASLQQDPFPPGPSIANGGNEIPFEMPNSGVFPKPWNTWSASTFPSPSRGYPVGQDLPYLYP</sequence>